<feature type="region of interest" description="Disordered" evidence="1">
    <location>
        <begin position="162"/>
        <end position="202"/>
    </location>
</feature>
<dbReference type="PANTHER" id="PTHR38130">
    <property type="entry name" value="EF-HAND DOMAIN-CONTAINING PROTEIN"/>
    <property type="match status" value="1"/>
</dbReference>
<feature type="region of interest" description="Disordered" evidence="1">
    <location>
        <begin position="219"/>
        <end position="256"/>
    </location>
</feature>
<dbReference type="Proteomes" id="UP000187209">
    <property type="component" value="Unassembled WGS sequence"/>
</dbReference>
<accession>A0A1R2AVJ5</accession>
<keyword evidence="3" id="KW-1185">Reference proteome</keyword>
<organism evidence="2 3">
    <name type="scientific">Stentor coeruleus</name>
    <dbReference type="NCBI Taxonomy" id="5963"/>
    <lineage>
        <taxon>Eukaryota</taxon>
        <taxon>Sar</taxon>
        <taxon>Alveolata</taxon>
        <taxon>Ciliophora</taxon>
        <taxon>Postciliodesmatophora</taxon>
        <taxon>Heterotrichea</taxon>
        <taxon>Heterotrichida</taxon>
        <taxon>Stentoridae</taxon>
        <taxon>Stentor</taxon>
    </lineage>
</organism>
<evidence type="ECO:0000313" key="2">
    <source>
        <dbReference type="EMBL" id="OMJ68538.1"/>
    </source>
</evidence>
<evidence type="ECO:0000313" key="3">
    <source>
        <dbReference type="Proteomes" id="UP000187209"/>
    </source>
</evidence>
<feature type="compositionally biased region" description="Basic and acidic residues" evidence="1">
    <location>
        <begin position="166"/>
        <end position="194"/>
    </location>
</feature>
<dbReference type="OrthoDB" id="437249at2759"/>
<name>A0A1R2AVJ5_9CILI</name>
<gene>
    <name evidence="2" type="ORF">SteCoe_33982</name>
</gene>
<sequence>MWTNDHPFPKRKDVMYLSTITEKDAKPKSKLFMKPGCSYLETADIQGASPSLKGYEYFNKPSYANTTELIEKAQPTHLHHPLNKPEYNLYTRDIDKAYPTKTGFQTKRIGTNPLDPKYQLSHFEVKPVTPPKFIRDQIGVSDIEGTRPNMYSKWATRNTMSLNDIDGAHPRPEKNIKKPDFMDPRDINKGESHTYNRNTNPLMPEYLSRDEDGKLVTIGHVDGSKPRASVNTVSPPHKRHLDNQDIEGSTTGTVGLGAVGKKERNYEKKLATTADIEGAQSGSLKKGITTVRQTNPLDPNYVWKTDDTPPKVHSKVEEKEIQEPKYVKSTAKFWGVTPAASETKSPPRSHSSSRQSDFHRNANKFYDPASPTDKTLEKDFEKNAQKFYENPKGNPVGINYFQTLNAPGSINKAKPKSQFIDPESLDYRRNANKFFMVSQSRPQSNASNDDMNSEYKFDAARFYGAKTPQDSAGKFDKAKANFYEPGSGPYKFNLSRAEIGKPGKPPINPTEQVFKNNSSKFYGATPPITSNSQRNLLSEAAKTFFTGAPTSL</sequence>
<dbReference type="AlphaFoldDB" id="A0A1R2AVJ5"/>
<feature type="region of interest" description="Disordered" evidence="1">
    <location>
        <begin position="337"/>
        <end position="375"/>
    </location>
</feature>
<dbReference type="EMBL" id="MPUH01001315">
    <property type="protein sequence ID" value="OMJ68538.1"/>
    <property type="molecule type" value="Genomic_DNA"/>
</dbReference>
<comment type="caution">
    <text evidence="2">The sequence shown here is derived from an EMBL/GenBank/DDBJ whole genome shotgun (WGS) entry which is preliminary data.</text>
</comment>
<dbReference type="PANTHER" id="PTHR38130:SF1">
    <property type="entry name" value="EF-HAND DOMAIN-CONTAINING PROTEIN"/>
    <property type="match status" value="1"/>
</dbReference>
<protein>
    <submittedName>
        <fullName evidence="2">Uncharacterized protein</fullName>
    </submittedName>
</protein>
<proteinExistence type="predicted"/>
<evidence type="ECO:0000256" key="1">
    <source>
        <dbReference type="SAM" id="MobiDB-lite"/>
    </source>
</evidence>
<feature type="compositionally biased region" description="Low complexity" evidence="1">
    <location>
        <begin position="346"/>
        <end position="355"/>
    </location>
</feature>
<reference evidence="2 3" key="1">
    <citation type="submission" date="2016-11" db="EMBL/GenBank/DDBJ databases">
        <title>The macronuclear genome of Stentor coeruleus: a giant cell with tiny introns.</title>
        <authorList>
            <person name="Slabodnick M."/>
            <person name="Ruby J.G."/>
            <person name="Reiff S.B."/>
            <person name="Swart E.C."/>
            <person name="Gosai S."/>
            <person name="Prabakaran S."/>
            <person name="Witkowska E."/>
            <person name="Larue G.E."/>
            <person name="Fisher S."/>
            <person name="Freeman R.M."/>
            <person name="Gunawardena J."/>
            <person name="Chu W."/>
            <person name="Stover N.A."/>
            <person name="Gregory B.D."/>
            <person name="Nowacki M."/>
            <person name="Derisi J."/>
            <person name="Roy S.W."/>
            <person name="Marshall W.F."/>
            <person name="Sood P."/>
        </authorList>
    </citation>
    <scope>NUCLEOTIDE SEQUENCE [LARGE SCALE GENOMIC DNA]</scope>
    <source>
        <strain evidence="2">WM001</strain>
    </source>
</reference>